<dbReference type="SUPFAM" id="SSF51556">
    <property type="entry name" value="Metallo-dependent hydrolases"/>
    <property type="match status" value="1"/>
</dbReference>
<evidence type="ECO:0000259" key="6">
    <source>
        <dbReference type="Pfam" id="PF01979"/>
    </source>
</evidence>
<dbReference type="PIRSF" id="PIRSF038994">
    <property type="entry name" value="NagA"/>
    <property type="match status" value="1"/>
</dbReference>
<dbReference type="Gene3D" id="3.20.20.140">
    <property type="entry name" value="Metal-dependent hydrolases"/>
    <property type="match status" value="1"/>
</dbReference>
<evidence type="ECO:0000256" key="1">
    <source>
        <dbReference type="ARBA" id="ARBA00010716"/>
    </source>
</evidence>
<dbReference type="PANTHER" id="PTHR11113">
    <property type="entry name" value="N-ACETYLGLUCOSAMINE-6-PHOSPHATE DEACETYLASE"/>
    <property type="match status" value="1"/>
</dbReference>
<dbReference type="Pfam" id="PF01979">
    <property type="entry name" value="Amidohydro_1"/>
    <property type="match status" value="1"/>
</dbReference>
<keyword evidence="8" id="KW-1185">Reference proteome</keyword>
<dbReference type="PANTHER" id="PTHR11113:SF14">
    <property type="entry name" value="N-ACETYLGLUCOSAMINE-6-PHOSPHATE DEACETYLASE"/>
    <property type="match status" value="1"/>
</dbReference>
<evidence type="ECO:0000313" key="8">
    <source>
        <dbReference type="Proteomes" id="UP001233673"/>
    </source>
</evidence>
<evidence type="ECO:0000256" key="3">
    <source>
        <dbReference type="ARBA" id="ARBA00022801"/>
    </source>
</evidence>
<sequence length="377" mass="37997">MTTLLRGGRAVDAAGRRDDTWLLLDGGTITAAGTGDAPAADDVVELDGAWVTPGFVDLHVHGGGGQAAEDGADGIRGALEVHRSHGTTRSLVSLVTAPVERLEASLAAVADLAAADDRVLGAHLEGPFLSPERCGAHDPEHLVAPTPAVVDRLLAAARGTLRLVTVAPELPGALDAVTRLADAGVTVAVGHTAAGMALTEQAFGAGARVLTHAFNAMPGLGHRAPGPVGAALADPRVTLELVLDGHHVHPVVAGLLLAGAPGRVALVSDAMAAAGADDGRYRLGRSDVVVRDGVARIAGTGTLAGSTLTLDDALRRAVDVVGLDPVAAVTALTATPARALGLGDRLGLLAPGYAADAVVLDEGWSVRQVWARGCRVR</sequence>
<comment type="caution">
    <text evidence="7">The sequence shown here is derived from an EMBL/GenBank/DDBJ whole genome shotgun (WGS) entry which is preliminary data.</text>
</comment>
<evidence type="ECO:0000256" key="4">
    <source>
        <dbReference type="ARBA" id="ARBA00023277"/>
    </source>
</evidence>
<dbReference type="RefSeq" id="WP_306000114.1">
    <property type="nucleotide sequence ID" value="NZ_JASNFN010000013.1"/>
</dbReference>
<dbReference type="Proteomes" id="UP001233673">
    <property type="component" value="Unassembled WGS sequence"/>
</dbReference>
<dbReference type="SUPFAM" id="SSF51338">
    <property type="entry name" value="Composite domain of metallo-dependent hydrolases"/>
    <property type="match status" value="1"/>
</dbReference>
<evidence type="ECO:0000256" key="5">
    <source>
        <dbReference type="PIRNR" id="PIRNR038994"/>
    </source>
</evidence>
<comment type="similarity">
    <text evidence="1 5">Belongs to the metallo-dependent hydrolases superfamily. NagA family.</text>
</comment>
<name>A0ABT9IEA4_9ACTN</name>
<protein>
    <submittedName>
        <fullName evidence="7">N-acetylglucosamine-6-phosphate deacetylase</fullName>
        <ecNumber evidence="7">3.5.1.25</ecNumber>
    </submittedName>
</protein>
<dbReference type="GO" id="GO:0008448">
    <property type="term" value="F:N-acetylglucosamine-6-phosphate deacetylase activity"/>
    <property type="evidence" value="ECO:0007669"/>
    <property type="project" value="UniProtKB-EC"/>
</dbReference>
<keyword evidence="2" id="KW-0479">Metal-binding</keyword>
<dbReference type="EC" id="3.5.1.25" evidence="7"/>
<evidence type="ECO:0000313" key="7">
    <source>
        <dbReference type="EMBL" id="MDP5183489.1"/>
    </source>
</evidence>
<accession>A0ABT9IEA4</accession>
<dbReference type="InterPro" id="IPR032466">
    <property type="entry name" value="Metal_Hydrolase"/>
</dbReference>
<keyword evidence="4 5" id="KW-0119">Carbohydrate metabolism</keyword>
<evidence type="ECO:0000256" key="2">
    <source>
        <dbReference type="ARBA" id="ARBA00022723"/>
    </source>
</evidence>
<dbReference type="Gene3D" id="2.30.40.10">
    <property type="entry name" value="Urease, subunit C, domain 1"/>
    <property type="match status" value="1"/>
</dbReference>
<reference evidence="8" key="1">
    <citation type="submission" date="2023-05" db="EMBL/GenBank/DDBJ databases">
        <title>Draft genome of Pseudofrankia sp. BMG5.37.</title>
        <authorList>
            <person name="Gtari M."/>
            <person name="Ghodhbane F."/>
            <person name="Sbissi I."/>
        </authorList>
    </citation>
    <scope>NUCLEOTIDE SEQUENCE [LARGE SCALE GENOMIC DNA]</scope>
    <source>
        <strain evidence="8">BMG 814</strain>
    </source>
</reference>
<keyword evidence="3 5" id="KW-0378">Hydrolase</keyword>
<organism evidence="7 8">
    <name type="scientific">Blastococcus carthaginiensis</name>
    <dbReference type="NCBI Taxonomy" id="3050034"/>
    <lineage>
        <taxon>Bacteria</taxon>
        <taxon>Bacillati</taxon>
        <taxon>Actinomycetota</taxon>
        <taxon>Actinomycetes</taxon>
        <taxon>Geodermatophilales</taxon>
        <taxon>Geodermatophilaceae</taxon>
        <taxon>Blastococcus</taxon>
    </lineage>
</organism>
<dbReference type="InterPro" id="IPR011059">
    <property type="entry name" value="Metal-dep_hydrolase_composite"/>
</dbReference>
<dbReference type="InterPro" id="IPR003764">
    <property type="entry name" value="GlcNAc_6-P_deAcase"/>
</dbReference>
<dbReference type="InterPro" id="IPR006680">
    <property type="entry name" value="Amidohydro-rel"/>
</dbReference>
<feature type="domain" description="Amidohydrolase-related" evidence="6">
    <location>
        <begin position="50"/>
        <end position="361"/>
    </location>
</feature>
<proteinExistence type="inferred from homology"/>
<dbReference type="NCBIfam" id="TIGR00221">
    <property type="entry name" value="nagA"/>
    <property type="match status" value="1"/>
</dbReference>
<gene>
    <name evidence="7" type="primary">nagA</name>
    <name evidence="7" type="ORF">QOZ88_12660</name>
</gene>
<dbReference type="EMBL" id="JASNFN010000013">
    <property type="protein sequence ID" value="MDP5183489.1"/>
    <property type="molecule type" value="Genomic_DNA"/>
</dbReference>